<sequence length="524" mass="56934">MVCNRVFLLFVLVLFHLPAAHRAIEINWTPADGEGTGPMPVSKRYRDQMEKLQQLEAEQASRDRARAGASAHPPPASSSMPSAQKSAVQQHGVLGSLFFGVCRHPLSTATLAATVWAGYRLRRAARETGCLVSKSPHFSVWEPPLGYVARLLNEDIPALRLEDSLASVGAGGSPAGFARVHRAGKEGPGLGGGREEGKGEGGAGTVVFESVQVGSGEVSFRKATDLVRTLRLFDAAASSSSSSSSPSCLGRFYSSERAEEGVFVARATAIPGASKGLRRWALMPVRIFRQEGREKLAGGQRRTKRGKMGGEKNLKDKETTLKKRPKKKKGGKRRKGGRVGGRKVETSGKEGGQEGRDASPPSREGKRGGRVMEVVYAETVLRPLPGSVWTGDLCLTASWRDPRHGGDDGVHVQVTWHRLPSPDTSLPSSFQREVAAALLHEARKLVAREMVIHRARERQQGQLAQDAARALQEKKKKERQLLLNPPPDKKKWKKMQRQGGKEAGPGRWQPSADLAARRNPRRGG</sequence>
<reference evidence="3 4" key="1">
    <citation type="submission" date="2019-01" db="EMBL/GenBank/DDBJ databases">
        <title>Nuclear Genome Assembly of the Microalgal Biofuel strain Nannochloropsis salina CCMP1776.</title>
        <authorList>
            <person name="Hovde B."/>
        </authorList>
    </citation>
    <scope>NUCLEOTIDE SEQUENCE [LARGE SCALE GENOMIC DNA]</scope>
    <source>
        <strain evidence="3 4">CCMP1776</strain>
    </source>
</reference>
<feature type="compositionally biased region" description="Basic residues" evidence="1">
    <location>
        <begin position="322"/>
        <end position="341"/>
    </location>
</feature>
<gene>
    <name evidence="3" type="ORF">NSK_004072</name>
</gene>
<feature type="region of interest" description="Disordered" evidence="1">
    <location>
        <begin position="55"/>
        <end position="85"/>
    </location>
</feature>
<name>A0A4D9D2M5_9STRA</name>
<dbReference type="EMBL" id="SDOX01000018">
    <property type="protein sequence ID" value="TFJ84607.1"/>
    <property type="molecule type" value="Genomic_DNA"/>
</dbReference>
<proteinExistence type="predicted"/>
<evidence type="ECO:0000313" key="3">
    <source>
        <dbReference type="EMBL" id="TFJ84607.1"/>
    </source>
</evidence>
<keyword evidence="2" id="KW-0732">Signal</keyword>
<evidence type="ECO:0008006" key="5">
    <source>
        <dbReference type="Google" id="ProtNLM"/>
    </source>
</evidence>
<accession>A0A4D9D2M5</accession>
<feature type="chain" id="PRO_5020037757" description="VASt domain-containing protein" evidence="2">
    <location>
        <begin position="24"/>
        <end position="524"/>
    </location>
</feature>
<protein>
    <recommendedName>
        <fullName evidence="5">VASt domain-containing protein</fullName>
    </recommendedName>
</protein>
<evidence type="ECO:0000256" key="1">
    <source>
        <dbReference type="SAM" id="MobiDB-lite"/>
    </source>
</evidence>
<feature type="region of interest" description="Disordered" evidence="1">
    <location>
        <begin position="293"/>
        <end position="370"/>
    </location>
</feature>
<feature type="compositionally biased region" description="Basic and acidic residues" evidence="1">
    <location>
        <begin position="342"/>
        <end position="367"/>
    </location>
</feature>
<feature type="compositionally biased region" description="Basic and acidic residues" evidence="1">
    <location>
        <begin position="308"/>
        <end position="321"/>
    </location>
</feature>
<feature type="signal peptide" evidence="2">
    <location>
        <begin position="1"/>
        <end position="23"/>
    </location>
</feature>
<evidence type="ECO:0000313" key="4">
    <source>
        <dbReference type="Proteomes" id="UP000355283"/>
    </source>
</evidence>
<keyword evidence="4" id="KW-1185">Reference proteome</keyword>
<comment type="caution">
    <text evidence="3">The sequence shown here is derived from an EMBL/GenBank/DDBJ whole genome shotgun (WGS) entry which is preliminary data.</text>
</comment>
<dbReference type="OrthoDB" id="10343081at2759"/>
<organism evidence="3 4">
    <name type="scientific">Nannochloropsis salina CCMP1776</name>
    <dbReference type="NCBI Taxonomy" id="1027361"/>
    <lineage>
        <taxon>Eukaryota</taxon>
        <taxon>Sar</taxon>
        <taxon>Stramenopiles</taxon>
        <taxon>Ochrophyta</taxon>
        <taxon>Eustigmatophyceae</taxon>
        <taxon>Eustigmatales</taxon>
        <taxon>Monodopsidaceae</taxon>
        <taxon>Microchloropsis</taxon>
        <taxon>Microchloropsis salina</taxon>
    </lineage>
</organism>
<evidence type="ECO:0000256" key="2">
    <source>
        <dbReference type="SAM" id="SignalP"/>
    </source>
</evidence>
<dbReference type="Proteomes" id="UP000355283">
    <property type="component" value="Unassembled WGS sequence"/>
</dbReference>
<feature type="compositionally biased region" description="Low complexity" evidence="1">
    <location>
        <begin position="67"/>
        <end position="85"/>
    </location>
</feature>
<dbReference type="AlphaFoldDB" id="A0A4D9D2M5"/>
<feature type="region of interest" description="Disordered" evidence="1">
    <location>
        <begin position="457"/>
        <end position="524"/>
    </location>
</feature>